<reference evidence="1 2" key="1">
    <citation type="submission" date="2021-03" db="EMBL/GenBank/DDBJ databases">
        <title>Novel species identification of genus Shewanella.</title>
        <authorList>
            <person name="Liu G."/>
            <person name="Zhang Q."/>
        </authorList>
    </citation>
    <scope>NUCLEOTIDE SEQUENCE [LARGE SCALE GENOMIC DNA]</scope>
    <source>
        <strain evidence="1 2">FJAT-51800</strain>
    </source>
</reference>
<dbReference type="Pfam" id="PF16108">
    <property type="entry name" value="DUF4826"/>
    <property type="match status" value="1"/>
</dbReference>
<gene>
    <name evidence="1" type="ORF">JYB87_09660</name>
</gene>
<dbReference type="RefSeq" id="WP_207353304.1">
    <property type="nucleotide sequence ID" value="NZ_CP071503.1"/>
</dbReference>
<sequence>MTEASATTEAPAFTEAQLQAWVREQYQKANKFLAEKGIIPTKVITAESRYLAPYVAVWKLEANHPTKATYWVISGDLPTDVINVNAAKDARDVIRHFSLAWQLKAENLIQSGAVKDETQRQFANLLISRAQSLFQLHEQEALWQLQPA</sequence>
<evidence type="ECO:0000313" key="2">
    <source>
        <dbReference type="Proteomes" id="UP000662770"/>
    </source>
</evidence>
<keyword evidence="2" id="KW-1185">Reference proteome</keyword>
<protein>
    <submittedName>
        <fullName evidence="1">DUF4826 family protein</fullName>
    </submittedName>
</protein>
<organism evidence="1 2">
    <name type="scientific">Shewanella avicenniae</name>
    <dbReference type="NCBI Taxonomy" id="2814294"/>
    <lineage>
        <taxon>Bacteria</taxon>
        <taxon>Pseudomonadati</taxon>
        <taxon>Pseudomonadota</taxon>
        <taxon>Gammaproteobacteria</taxon>
        <taxon>Alteromonadales</taxon>
        <taxon>Shewanellaceae</taxon>
        <taxon>Shewanella</taxon>
    </lineage>
</organism>
<accession>A0ABX7QLB4</accession>
<dbReference type="Proteomes" id="UP000662770">
    <property type="component" value="Chromosome"/>
</dbReference>
<dbReference type="EMBL" id="CP071503">
    <property type="protein sequence ID" value="QSX32059.1"/>
    <property type="molecule type" value="Genomic_DNA"/>
</dbReference>
<proteinExistence type="predicted"/>
<name>A0ABX7QLB4_9GAMM</name>
<dbReference type="InterPro" id="IPR032251">
    <property type="entry name" value="DUF4826"/>
</dbReference>
<evidence type="ECO:0000313" key="1">
    <source>
        <dbReference type="EMBL" id="QSX32059.1"/>
    </source>
</evidence>